<keyword evidence="1" id="KW-0812">Transmembrane</keyword>
<feature type="transmembrane region" description="Helical" evidence="1">
    <location>
        <begin position="12"/>
        <end position="28"/>
    </location>
</feature>
<evidence type="ECO:0008006" key="4">
    <source>
        <dbReference type="Google" id="ProtNLM"/>
    </source>
</evidence>
<evidence type="ECO:0000313" key="2">
    <source>
        <dbReference type="EMBL" id="SEJ56194.1"/>
    </source>
</evidence>
<reference evidence="2 3" key="1">
    <citation type="submission" date="2016-10" db="EMBL/GenBank/DDBJ databases">
        <authorList>
            <person name="de Groot N.N."/>
        </authorList>
    </citation>
    <scope>NUCLEOTIDE SEQUENCE [LARGE SCALE GENOMIC DNA]</scope>
    <source>
        <strain evidence="2 3">DSM 19938</strain>
    </source>
</reference>
<feature type="transmembrane region" description="Helical" evidence="1">
    <location>
        <begin position="186"/>
        <end position="203"/>
    </location>
</feature>
<organism evidence="2 3">
    <name type="scientific">Dyadobacter koreensis</name>
    <dbReference type="NCBI Taxonomy" id="408657"/>
    <lineage>
        <taxon>Bacteria</taxon>
        <taxon>Pseudomonadati</taxon>
        <taxon>Bacteroidota</taxon>
        <taxon>Cytophagia</taxon>
        <taxon>Cytophagales</taxon>
        <taxon>Spirosomataceae</taxon>
        <taxon>Dyadobacter</taxon>
    </lineage>
</organism>
<dbReference type="AlphaFoldDB" id="A0A1H6ZVH4"/>
<proteinExistence type="predicted"/>
<feature type="transmembrane region" description="Helical" evidence="1">
    <location>
        <begin position="266"/>
        <end position="285"/>
    </location>
</feature>
<keyword evidence="1" id="KW-0472">Membrane</keyword>
<gene>
    <name evidence="2" type="ORF">SAMN04487995_5307</name>
</gene>
<protein>
    <recommendedName>
        <fullName evidence="4">Dolichyl-phosphate-mannose-protein mannosyltransferase</fullName>
    </recommendedName>
</protein>
<name>A0A1H6ZVH4_9BACT</name>
<accession>A0A1H6ZVH4</accession>
<feature type="transmembrane region" description="Helical" evidence="1">
    <location>
        <begin position="377"/>
        <end position="395"/>
    </location>
</feature>
<dbReference type="OrthoDB" id="9255519at2"/>
<evidence type="ECO:0000313" key="3">
    <source>
        <dbReference type="Proteomes" id="UP000199532"/>
    </source>
</evidence>
<feature type="transmembrane region" description="Helical" evidence="1">
    <location>
        <begin position="352"/>
        <end position="371"/>
    </location>
</feature>
<keyword evidence="1" id="KW-1133">Transmembrane helix</keyword>
<feature type="transmembrane region" description="Helical" evidence="1">
    <location>
        <begin position="328"/>
        <end position="345"/>
    </location>
</feature>
<dbReference type="STRING" id="408657.SAMN04487995_5307"/>
<dbReference type="Proteomes" id="UP000199532">
    <property type="component" value="Unassembled WGS sequence"/>
</dbReference>
<feature type="transmembrane region" description="Helical" evidence="1">
    <location>
        <begin position="112"/>
        <end position="129"/>
    </location>
</feature>
<dbReference type="EMBL" id="FNXY01000009">
    <property type="protein sequence ID" value="SEJ56194.1"/>
    <property type="molecule type" value="Genomic_DNA"/>
</dbReference>
<feature type="transmembrane region" description="Helical" evidence="1">
    <location>
        <begin position="297"/>
        <end position="316"/>
    </location>
</feature>
<keyword evidence="3" id="KW-1185">Reference proteome</keyword>
<feature type="transmembrane region" description="Helical" evidence="1">
    <location>
        <begin position="209"/>
        <end position="227"/>
    </location>
</feature>
<feature type="transmembrane region" description="Helical" evidence="1">
    <location>
        <begin position="236"/>
        <end position="254"/>
    </location>
</feature>
<sequence>MLTFDNSPTVYWFLGYLLGGIVILASAYQKVPGKVFLVLCIVLLAFMRMPAIVFNRELNADESQMLSHAITLHQDPVYWRSVDGTTIGPLDNYLLVIPKVFGFQINYTSGRVMGLLCCIGALLFVFSAMKKWFGESTARVAFVAPVIFLAFTQENDFVHYSSEQLPVFLLASIIWMLSKITDSKQISSSTTFFLGLAAGMMPFAKLQSVPQAMVVVLAACLLCYQFYSRTRKLKPLIFLIIGGLTFPILLLLWILGNNIFQDFIDFYILGNAIYAGGSTFAEIPSQFIKLVSLSYDFSIYTLVLLIPITFGLIQAFRPYPVSKKAADFLIPATILLLVLTSIYSSTKSGNSFIHYLNFCIYPWILLAAYGIKPRSQWFIVAPFVLLFWFAGNDALSYRREHRLNAFESVNGLNKLDKSPVVVALSKYTKPGDYMVVWGWQCKYYVEAQLAQGTAENHSERSIFKHPMQEKYLGRYLSDLQRTKPAVILDAVGIYSLWVQDKKTQGIDNFPAVADYVHQHYTLVSTIDDVTLYVRKDRLVTQQAIVLPTLAAINR</sequence>
<dbReference type="RefSeq" id="WP_090340435.1">
    <property type="nucleotide sequence ID" value="NZ_FNXY01000009.1"/>
</dbReference>
<feature type="transmembrane region" description="Helical" evidence="1">
    <location>
        <begin position="35"/>
        <end position="54"/>
    </location>
</feature>
<evidence type="ECO:0000256" key="1">
    <source>
        <dbReference type="SAM" id="Phobius"/>
    </source>
</evidence>